<sequence length="424" mass="47407">MPRFLHLADVHLGFDKYNNPERTLDFFFAFQDAVIRYGLEAQVDFVVIAGDLFEQRQILPATLNQAQVVLNQLKAANIPVLAIEGNHDYRPYGTKTSWLKYLSDLGLLYLLEPDEHEILQAWDESAGTGGYLDLACGVRVIGSRWYGSAAVTAIKNLAAQIDQLPSGPTTTVMLFHQGLEGQIARYAGALRYQDLLPLKDAGVDYLALGHIHRNYSYENWIFNPGSVEANSIAESQAQTPRGVYLVELKRGKIKAQLQRDYQQRPILRLHLEIRPEQLPNQIEAAAQALVQSHWSETPEAIVELRITGQIGFERSELHVRQLRDQLHRQSQALIFLLKYDVTTTAYETAFSGPELPSRLEIEQTVFTDLLAAQAPYRDVATTLASGLSDLKARVLQQDAPEEQYDYVAALLAGVGLLGDTGSTF</sequence>
<evidence type="ECO:0000256" key="4">
    <source>
        <dbReference type="ARBA" id="ARBA00022801"/>
    </source>
</evidence>
<evidence type="ECO:0000256" key="5">
    <source>
        <dbReference type="ARBA" id="ARBA00022839"/>
    </source>
</evidence>
<dbReference type="InterPro" id="IPR050535">
    <property type="entry name" value="DNA_Repair-Maintenance_Comp"/>
</dbReference>
<evidence type="ECO:0000313" key="7">
    <source>
        <dbReference type="EMBL" id="MDS3859319.1"/>
    </source>
</evidence>
<dbReference type="Gene3D" id="3.60.21.10">
    <property type="match status" value="1"/>
</dbReference>
<dbReference type="PANTHER" id="PTHR30337:SF0">
    <property type="entry name" value="NUCLEASE SBCCD SUBUNIT D"/>
    <property type="match status" value="1"/>
</dbReference>
<keyword evidence="8" id="KW-1185">Reference proteome</keyword>
<dbReference type="EMBL" id="JAVMIP010000001">
    <property type="protein sequence ID" value="MDS3859319.1"/>
    <property type="molecule type" value="Genomic_DNA"/>
</dbReference>
<comment type="similarity">
    <text evidence="1">Belongs to the SbcD family.</text>
</comment>
<accession>A0AAE4JWV7</accession>
<keyword evidence="5" id="KW-0269">Exonuclease</keyword>
<protein>
    <recommendedName>
        <fullName evidence="2">Nuclease SbcCD subunit D</fullName>
    </recommendedName>
</protein>
<evidence type="ECO:0000256" key="3">
    <source>
        <dbReference type="ARBA" id="ARBA00022722"/>
    </source>
</evidence>
<organism evidence="7 8">
    <name type="scientific">Pseudocalidococcus azoricus BACA0444</name>
    <dbReference type="NCBI Taxonomy" id="2918990"/>
    <lineage>
        <taxon>Bacteria</taxon>
        <taxon>Bacillati</taxon>
        <taxon>Cyanobacteriota</taxon>
        <taxon>Cyanophyceae</taxon>
        <taxon>Acaryochloridales</taxon>
        <taxon>Thermosynechococcaceae</taxon>
        <taxon>Pseudocalidococcus</taxon>
        <taxon>Pseudocalidococcus azoricus</taxon>
    </lineage>
</organism>
<dbReference type="GO" id="GO:0004527">
    <property type="term" value="F:exonuclease activity"/>
    <property type="evidence" value="ECO:0007669"/>
    <property type="project" value="UniProtKB-KW"/>
</dbReference>
<dbReference type="CDD" id="cd00840">
    <property type="entry name" value="MPP_Mre11_N"/>
    <property type="match status" value="1"/>
</dbReference>
<dbReference type="AlphaFoldDB" id="A0AAE4JWV7"/>
<gene>
    <name evidence="7" type="ORF">RIF25_00720</name>
</gene>
<dbReference type="Pfam" id="PF00149">
    <property type="entry name" value="Metallophos"/>
    <property type="match status" value="1"/>
</dbReference>
<dbReference type="Proteomes" id="UP001268256">
    <property type="component" value="Unassembled WGS sequence"/>
</dbReference>
<keyword evidence="4" id="KW-0378">Hydrolase</keyword>
<proteinExistence type="inferred from homology"/>
<dbReference type="InterPro" id="IPR029052">
    <property type="entry name" value="Metallo-depent_PP-like"/>
</dbReference>
<dbReference type="SUPFAM" id="SSF56300">
    <property type="entry name" value="Metallo-dependent phosphatases"/>
    <property type="match status" value="1"/>
</dbReference>
<name>A0AAE4JWV7_9CYAN</name>
<dbReference type="InterPro" id="IPR041796">
    <property type="entry name" value="Mre11_N"/>
</dbReference>
<evidence type="ECO:0000313" key="8">
    <source>
        <dbReference type="Proteomes" id="UP001268256"/>
    </source>
</evidence>
<evidence type="ECO:0000259" key="6">
    <source>
        <dbReference type="Pfam" id="PF00149"/>
    </source>
</evidence>
<dbReference type="RefSeq" id="WP_322876654.1">
    <property type="nucleotide sequence ID" value="NZ_JAVMIP010000001.1"/>
</dbReference>
<feature type="domain" description="Calcineurin-like phosphoesterase" evidence="6">
    <location>
        <begin position="3"/>
        <end position="213"/>
    </location>
</feature>
<reference evidence="8" key="1">
    <citation type="submission" date="2023-07" db="EMBL/GenBank/DDBJ databases">
        <authorList>
            <person name="Luz R."/>
            <person name="Cordeiro R."/>
            <person name="Fonseca A."/>
            <person name="Goncalves V."/>
        </authorList>
    </citation>
    <scope>NUCLEOTIDE SEQUENCE [LARGE SCALE GENOMIC DNA]</scope>
    <source>
        <strain evidence="8">BACA0444</strain>
    </source>
</reference>
<evidence type="ECO:0000256" key="2">
    <source>
        <dbReference type="ARBA" id="ARBA00013365"/>
    </source>
</evidence>
<comment type="caution">
    <text evidence="7">The sequence shown here is derived from an EMBL/GenBank/DDBJ whole genome shotgun (WGS) entry which is preliminary data.</text>
</comment>
<keyword evidence="3" id="KW-0540">Nuclease</keyword>
<dbReference type="PANTHER" id="PTHR30337">
    <property type="entry name" value="COMPONENT OF ATP-DEPENDENT DSDNA EXONUCLEASE"/>
    <property type="match status" value="1"/>
</dbReference>
<dbReference type="InterPro" id="IPR004843">
    <property type="entry name" value="Calcineurin-like_PHP"/>
</dbReference>
<evidence type="ECO:0000256" key="1">
    <source>
        <dbReference type="ARBA" id="ARBA00010555"/>
    </source>
</evidence>